<dbReference type="Gene3D" id="2.40.160.20">
    <property type="match status" value="1"/>
</dbReference>
<dbReference type="InterPro" id="IPR027385">
    <property type="entry name" value="Beta-barrel_OMP"/>
</dbReference>
<dbReference type="SUPFAM" id="SSF56925">
    <property type="entry name" value="OMPA-like"/>
    <property type="match status" value="1"/>
</dbReference>
<feature type="chain" id="PRO_5009098968" description="Outer membrane protein beta-barrel domain-containing protein" evidence="2">
    <location>
        <begin position="21"/>
        <end position="212"/>
    </location>
</feature>
<accession>A0A1D7QPP5</accession>
<dbReference type="InterPro" id="IPR011250">
    <property type="entry name" value="OMP/PagP_B-barrel"/>
</dbReference>
<feature type="domain" description="Outer membrane protein beta-barrel" evidence="3">
    <location>
        <begin position="7"/>
        <end position="198"/>
    </location>
</feature>
<dbReference type="Proteomes" id="UP000094313">
    <property type="component" value="Chromosome"/>
</dbReference>
<dbReference type="OrthoDB" id="945117at2"/>
<evidence type="ECO:0000256" key="2">
    <source>
        <dbReference type="SAM" id="SignalP"/>
    </source>
</evidence>
<dbReference type="RefSeq" id="WP_069382243.1">
    <property type="nucleotide sequence ID" value="NZ_CP017141.1"/>
</dbReference>
<organism evidence="4 5">
    <name type="scientific">Pedobacter steynii</name>
    <dbReference type="NCBI Taxonomy" id="430522"/>
    <lineage>
        <taxon>Bacteria</taxon>
        <taxon>Pseudomonadati</taxon>
        <taxon>Bacteroidota</taxon>
        <taxon>Sphingobacteriia</taxon>
        <taxon>Sphingobacteriales</taxon>
        <taxon>Sphingobacteriaceae</taxon>
        <taxon>Pedobacter</taxon>
    </lineage>
</organism>
<sequence length="212" mass="22335">MKKLLLSLVAVSAFAFSSQAQTEKGKIMVGGNVAFDTKKSDAAGAKSNTNFQIVPSVGYFVADNFAVGTGVGYGYSKTSGIAGPNNTVISGNKNSSFVVSPFGRYYANLSESFKFFGQLSVPMAFGKDKAVDAEGNVGAKTASTTEIGVALSPGFAFYPTKKIGIEFALNGLNYNNLRKEDGNGDKIKGAGYDEFSFGANFFSPKIGIQLHF</sequence>
<protein>
    <recommendedName>
        <fullName evidence="3">Outer membrane protein beta-barrel domain-containing protein</fullName>
    </recommendedName>
</protein>
<dbReference type="EMBL" id="CP017141">
    <property type="protein sequence ID" value="AOM80585.1"/>
    <property type="molecule type" value="Genomic_DNA"/>
</dbReference>
<feature type="signal peptide" evidence="2">
    <location>
        <begin position="1"/>
        <end position="20"/>
    </location>
</feature>
<proteinExistence type="predicted"/>
<name>A0A1D7QPP5_9SPHI</name>
<dbReference type="KEGG" id="psty:BFS30_02010"/>
<evidence type="ECO:0000256" key="1">
    <source>
        <dbReference type="ARBA" id="ARBA00022729"/>
    </source>
</evidence>
<evidence type="ECO:0000313" key="4">
    <source>
        <dbReference type="EMBL" id="AOM80585.1"/>
    </source>
</evidence>
<dbReference type="AlphaFoldDB" id="A0A1D7QPP5"/>
<gene>
    <name evidence="4" type="ORF">BFS30_02010</name>
</gene>
<reference evidence="4 5" key="1">
    <citation type="submission" date="2016-08" db="EMBL/GenBank/DDBJ databases">
        <authorList>
            <person name="Seilhamer J.J."/>
        </authorList>
    </citation>
    <scope>NUCLEOTIDE SEQUENCE [LARGE SCALE GENOMIC DNA]</scope>
    <source>
        <strain evidence="4 5">DX4</strain>
    </source>
</reference>
<dbReference type="Pfam" id="PF13505">
    <property type="entry name" value="OMP_b-brl"/>
    <property type="match status" value="1"/>
</dbReference>
<evidence type="ECO:0000259" key="3">
    <source>
        <dbReference type="Pfam" id="PF13505"/>
    </source>
</evidence>
<keyword evidence="1 2" id="KW-0732">Signal</keyword>
<keyword evidence="5" id="KW-1185">Reference proteome</keyword>
<evidence type="ECO:0000313" key="5">
    <source>
        <dbReference type="Proteomes" id="UP000094313"/>
    </source>
</evidence>